<dbReference type="InterPro" id="IPR036390">
    <property type="entry name" value="WH_DNA-bd_sf"/>
</dbReference>
<dbReference type="SUPFAM" id="SSF64288">
    <property type="entry name" value="Chorismate lyase-like"/>
    <property type="match status" value="1"/>
</dbReference>
<dbReference type="InterPro" id="IPR028978">
    <property type="entry name" value="Chorismate_lyase_/UTRA_dom_sf"/>
</dbReference>
<evidence type="ECO:0000256" key="1">
    <source>
        <dbReference type="ARBA" id="ARBA00022491"/>
    </source>
</evidence>
<dbReference type="Gene3D" id="1.10.10.10">
    <property type="entry name" value="Winged helix-like DNA-binding domain superfamily/Winged helix DNA-binding domain"/>
    <property type="match status" value="1"/>
</dbReference>
<dbReference type="FunFam" id="3.40.1410.10:FF:000008">
    <property type="entry name" value="Transcriptional regulator, GntR family"/>
    <property type="match status" value="1"/>
</dbReference>
<evidence type="ECO:0000259" key="5">
    <source>
        <dbReference type="PROSITE" id="PS50949"/>
    </source>
</evidence>
<feature type="domain" description="HTH gntR-type" evidence="5">
    <location>
        <begin position="3"/>
        <end position="71"/>
    </location>
</feature>
<protein>
    <submittedName>
        <fullName evidence="7">GntR family transcriptional regulator</fullName>
    </submittedName>
    <submittedName>
        <fullName evidence="6">UTRA domain-containing protein</fullName>
    </submittedName>
</protein>
<reference evidence="7 8" key="1">
    <citation type="submission" date="2018-08" db="EMBL/GenBank/DDBJ databases">
        <title>A genome reference for cultivated species of the human gut microbiota.</title>
        <authorList>
            <person name="Zou Y."/>
            <person name="Xue W."/>
            <person name="Luo G."/>
        </authorList>
    </citation>
    <scope>NUCLEOTIDE SEQUENCE [LARGE SCALE GENOMIC DNA]</scope>
    <source>
        <strain evidence="7 8">AF48-16</strain>
    </source>
</reference>
<dbReference type="PANTHER" id="PTHR44846">
    <property type="entry name" value="MANNOSYL-D-GLYCERATE TRANSPORT/METABOLISM SYSTEM REPRESSOR MNGR-RELATED"/>
    <property type="match status" value="1"/>
</dbReference>
<dbReference type="SUPFAM" id="SSF46785">
    <property type="entry name" value="Winged helix' DNA-binding domain"/>
    <property type="match status" value="1"/>
</dbReference>
<keyword evidence="2" id="KW-0805">Transcription regulation</keyword>
<proteinExistence type="predicted"/>
<name>A0A415EPW2_ENTCA</name>
<dbReference type="InterPro" id="IPR050679">
    <property type="entry name" value="Bact_HTH_transcr_reg"/>
</dbReference>
<dbReference type="OrthoDB" id="9815017at2"/>
<organism evidence="7 8">
    <name type="scientific">Enterococcus casseliflavus</name>
    <name type="common">Enterococcus flavescens</name>
    <dbReference type="NCBI Taxonomy" id="37734"/>
    <lineage>
        <taxon>Bacteria</taxon>
        <taxon>Bacillati</taxon>
        <taxon>Bacillota</taxon>
        <taxon>Bacilli</taxon>
        <taxon>Lactobacillales</taxon>
        <taxon>Enterococcaceae</taxon>
        <taxon>Enterococcus</taxon>
    </lineage>
</organism>
<dbReference type="EMBL" id="CP046123">
    <property type="protein sequence ID" value="QGN28644.1"/>
    <property type="molecule type" value="Genomic_DNA"/>
</dbReference>
<dbReference type="PROSITE" id="PS50949">
    <property type="entry name" value="HTH_GNTR"/>
    <property type="match status" value="1"/>
</dbReference>
<dbReference type="GO" id="GO:0003700">
    <property type="term" value="F:DNA-binding transcription factor activity"/>
    <property type="evidence" value="ECO:0007669"/>
    <property type="project" value="InterPro"/>
</dbReference>
<accession>A0A415EPW2</accession>
<dbReference type="InterPro" id="IPR036388">
    <property type="entry name" value="WH-like_DNA-bd_sf"/>
</dbReference>
<evidence type="ECO:0000256" key="4">
    <source>
        <dbReference type="ARBA" id="ARBA00023163"/>
    </source>
</evidence>
<dbReference type="Gene3D" id="3.40.1410.10">
    <property type="entry name" value="Chorismate lyase-like"/>
    <property type="match status" value="1"/>
</dbReference>
<dbReference type="SMART" id="SM00345">
    <property type="entry name" value="HTH_GNTR"/>
    <property type="match status" value="1"/>
</dbReference>
<keyword evidence="4" id="KW-0804">Transcription</keyword>
<dbReference type="Proteomes" id="UP000422837">
    <property type="component" value="Chromosome"/>
</dbReference>
<dbReference type="EMBL" id="QRMZ01000020">
    <property type="protein sequence ID" value="RHK05383.1"/>
    <property type="molecule type" value="Genomic_DNA"/>
</dbReference>
<dbReference type="GO" id="GO:0003677">
    <property type="term" value="F:DNA binding"/>
    <property type="evidence" value="ECO:0007669"/>
    <property type="project" value="UniProtKB-KW"/>
</dbReference>
<dbReference type="Proteomes" id="UP000286288">
    <property type="component" value="Unassembled WGS sequence"/>
</dbReference>
<dbReference type="AlphaFoldDB" id="A0A415EPW2"/>
<keyword evidence="3" id="KW-0238">DNA-binding</keyword>
<evidence type="ECO:0000313" key="6">
    <source>
        <dbReference type="EMBL" id="QGN28644.1"/>
    </source>
</evidence>
<dbReference type="Pfam" id="PF00392">
    <property type="entry name" value="GntR"/>
    <property type="match status" value="1"/>
</dbReference>
<dbReference type="SMART" id="SM00866">
    <property type="entry name" value="UTRA"/>
    <property type="match status" value="1"/>
</dbReference>
<reference evidence="6 9" key="2">
    <citation type="submission" date="2019-11" db="EMBL/GenBank/DDBJ databases">
        <title>Detection and genome characteristic of a blood enterococcus casselifavus isolate from Zhengzhou,china.</title>
        <authorList>
            <person name="Wen P."/>
        </authorList>
    </citation>
    <scope>NUCLEOTIDE SEQUENCE [LARGE SCALE GENOMIC DNA]</scope>
    <source>
        <strain evidence="6 9">EC291</strain>
    </source>
</reference>
<evidence type="ECO:0000313" key="8">
    <source>
        <dbReference type="Proteomes" id="UP000286288"/>
    </source>
</evidence>
<evidence type="ECO:0000256" key="3">
    <source>
        <dbReference type="ARBA" id="ARBA00023125"/>
    </source>
</evidence>
<dbReference type="PANTHER" id="PTHR44846:SF5">
    <property type="entry name" value="HTH-TYPE TRANSCRIPTIONAL REGULATOR GMUR"/>
    <property type="match status" value="1"/>
</dbReference>
<evidence type="ECO:0000313" key="9">
    <source>
        <dbReference type="Proteomes" id="UP000422837"/>
    </source>
</evidence>
<dbReference type="CDD" id="cd07377">
    <property type="entry name" value="WHTH_GntR"/>
    <property type="match status" value="1"/>
</dbReference>
<evidence type="ECO:0000256" key="2">
    <source>
        <dbReference type="ARBA" id="ARBA00023015"/>
    </source>
</evidence>
<sequence>MTMTKYKEIVDQLRTDIYEGVFPALSKLPEQTALAKRFQTSRMTIQKALNQLKQEGLISTKRGHGTYVNSATYQGQINEYIGLVNRYGGRHKVQSKIISFNVRFPEANEMDYLSLRENEPVYDIVRLRYVDNEPFELEYTIMPIKTIPDIDMAILEHSIYRYITDSLHLKIGPAIRKIRADKADSYDIKYLEVDPNDPILELEQVARLSDGRPFEFSQTRYPYQNREIYYLSEP</sequence>
<dbReference type="InterPro" id="IPR011663">
    <property type="entry name" value="UTRA"/>
</dbReference>
<evidence type="ECO:0000313" key="7">
    <source>
        <dbReference type="EMBL" id="RHK05383.1"/>
    </source>
</evidence>
<dbReference type="PRINTS" id="PR00035">
    <property type="entry name" value="HTHGNTR"/>
</dbReference>
<keyword evidence="1" id="KW-0678">Repressor</keyword>
<dbReference type="GO" id="GO:0045892">
    <property type="term" value="P:negative regulation of DNA-templated transcription"/>
    <property type="evidence" value="ECO:0007669"/>
    <property type="project" value="TreeGrafter"/>
</dbReference>
<dbReference type="InterPro" id="IPR000524">
    <property type="entry name" value="Tscrpt_reg_HTH_GntR"/>
</dbReference>
<dbReference type="Pfam" id="PF07702">
    <property type="entry name" value="UTRA"/>
    <property type="match status" value="1"/>
</dbReference>
<gene>
    <name evidence="7" type="ORF">DW084_13965</name>
    <name evidence="6" type="ORF">GFU50_03615</name>
</gene>